<dbReference type="Proteomes" id="UP000824192">
    <property type="component" value="Unassembled WGS sequence"/>
</dbReference>
<evidence type="ECO:0000256" key="6">
    <source>
        <dbReference type="SAM" id="SignalP"/>
    </source>
</evidence>
<evidence type="ECO:0000259" key="7">
    <source>
        <dbReference type="PROSITE" id="PS51352"/>
    </source>
</evidence>
<dbReference type="EMBL" id="DXGA01000108">
    <property type="protein sequence ID" value="HIW93977.1"/>
    <property type="molecule type" value="Genomic_DNA"/>
</dbReference>
<keyword evidence="3" id="KW-0812">Transmembrane</keyword>
<sequence length="195" mass="20840">MKRTFPILAGAALLALTVTACSGEPAQPTPTPAPAPAVTPHTDVPILASFTATDLEGNEIDQSILEDTSLTMVNVWATYCDPCKEEMPDLAQLSNDYDDDEVQIIGLVSDVLNADGTVNQTQVDTAVDLADEAGVDYVNLIPSEYLTQNVLSQIYAVPTTFFVDENGNQVGSVYMGARDAEDWAEIIDSLLEVVA</sequence>
<dbReference type="InterPro" id="IPR050553">
    <property type="entry name" value="Thioredoxin_ResA/DsbE_sf"/>
</dbReference>
<dbReference type="SUPFAM" id="SSF52833">
    <property type="entry name" value="Thioredoxin-like"/>
    <property type="match status" value="1"/>
</dbReference>
<keyword evidence="3" id="KW-0735">Signal-anchor</keyword>
<keyword evidence="6" id="KW-0732">Signal</keyword>
<evidence type="ECO:0000256" key="3">
    <source>
        <dbReference type="ARBA" id="ARBA00022968"/>
    </source>
</evidence>
<name>A0A9D1RUJ7_9FIRM</name>
<dbReference type="GO" id="GO:0030313">
    <property type="term" value="C:cell envelope"/>
    <property type="evidence" value="ECO:0007669"/>
    <property type="project" value="UniProtKB-SubCell"/>
</dbReference>
<dbReference type="CDD" id="cd02966">
    <property type="entry name" value="TlpA_like_family"/>
    <property type="match status" value="1"/>
</dbReference>
<dbReference type="Gene3D" id="3.40.30.10">
    <property type="entry name" value="Glutaredoxin"/>
    <property type="match status" value="1"/>
</dbReference>
<dbReference type="AlphaFoldDB" id="A0A9D1RUJ7"/>
<evidence type="ECO:0000313" key="8">
    <source>
        <dbReference type="EMBL" id="HIW93977.1"/>
    </source>
</evidence>
<organism evidence="8 9">
    <name type="scientific">Candidatus Flavonifractor merdipullorum</name>
    <dbReference type="NCBI Taxonomy" id="2838590"/>
    <lineage>
        <taxon>Bacteria</taxon>
        <taxon>Bacillati</taxon>
        <taxon>Bacillota</taxon>
        <taxon>Clostridia</taxon>
        <taxon>Eubacteriales</taxon>
        <taxon>Oscillospiraceae</taxon>
        <taxon>Flavonifractor</taxon>
    </lineage>
</organism>
<dbReference type="PANTHER" id="PTHR42852:SF6">
    <property type="entry name" value="THIOL:DISULFIDE INTERCHANGE PROTEIN DSBE"/>
    <property type="match status" value="1"/>
</dbReference>
<feature type="signal peptide" evidence="6">
    <location>
        <begin position="1"/>
        <end position="22"/>
    </location>
</feature>
<protein>
    <submittedName>
        <fullName evidence="8">TlpA family protein disulfide reductase</fullName>
    </submittedName>
</protein>
<comment type="subcellular location">
    <subcellularLocation>
        <location evidence="1">Cell envelope</location>
    </subcellularLocation>
</comment>
<keyword evidence="2" id="KW-0201">Cytochrome c-type biogenesis</keyword>
<evidence type="ECO:0000256" key="4">
    <source>
        <dbReference type="ARBA" id="ARBA00023157"/>
    </source>
</evidence>
<dbReference type="GO" id="GO:0016491">
    <property type="term" value="F:oxidoreductase activity"/>
    <property type="evidence" value="ECO:0007669"/>
    <property type="project" value="InterPro"/>
</dbReference>
<dbReference type="InterPro" id="IPR013766">
    <property type="entry name" value="Thioredoxin_domain"/>
</dbReference>
<evidence type="ECO:0000256" key="5">
    <source>
        <dbReference type="ARBA" id="ARBA00023284"/>
    </source>
</evidence>
<dbReference type="InterPro" id="IPR036249">
    <property type="entry name" value="Thioredoxin-like_sf"/>
</dbReference>
<feature type="chain" id="PRO_5039028477" evidence="6">
    <location>
        <begin position="23"/>
        <end position="195"/>
    </location>
</feature>
<keyword evidence="5" id="KW-0676">Redox-active center</keyword>
<dbReference type="Pfam" id="PF00578">
    <property type="entry name" value="AhpC-TSA"/>
    <property type="match status" value="1"/>
</dbReference>
<evidence type="ECO:0000313" key="9">
    <source>
        <dbReference type="Proteomes" id="UP000824192"/>
    </source>
</evidence>
<evidence type="ECO:0000256" key="1">
    <source>
        <dbReference type="ARBA" id="ARBA00004196"/>
    </source>
</evidence>
<dbReference type="PROSITE" id="PS51352">
    <property type="entry name" value="THIOREDOXIN_2"/>
    <property type="match status" value="1"/>
</dbReference>
<gene>
    <name evidence="8" type="ORF">H9868_05485</name>
</gene>
<comment type="caution">
    <text evidence="8">The sequence shown here is derived from an EMBL/GenBank/DDBJ whole genome shotgun (WGS) entry which is preliminary data.</text>
</comment>
<dbReference type="GO" id="GO:0016209">
    <property type="term" value="F:antioxidant activity"/>
    <property type="evidence" value="ECO:0007669"/>
    <property type="project" value="InterPro"/>
</dbReference>
<dbReference type="GO" id="GO:0017004">
    <property type="term" value="P:cytochrome complex assembly"/>
    <property type="evidence" value="ECO:0007669"/>
    <property type="project" value="UniProtKB-KW"/>
</dbReference>
<dbReference type="InterPro" id="IPR000866">
    <property type="entry name" value="AhpC/TSA"/>
</dbReference>
<accession>A0A9D1RUJ7</accession>
<evidence type="ECO:0000256" key="2">
    <source>
        <dbReference type="ARBA" id="ARBA00022748"/>
    </source>
</evidence>
<dbReference type="PROSITE" id="PS51257">
    <property type="entry name" value="PROKAR_LIPOPROTEIN"/>
    <property type="match status" value="1"/>
</dbReference>
<reference evidence="8" key="1">
    <citation type="journal article" date="2021" name="PeerJ">
        <title>Extensive microbial diversity within the chicken gut microbiome revealed by metagenomics and culture.</title>
        <authorList>
            <person name="Gilroy R."/>
            <person name="Ravi A."/>
            <person name="Getino M."/>
            <person name="Pursley I."/>
            <person name="Horton D.L."/>
            <person name="Alikhan N.F."/>
            <person name="Baker D."/>
            <person name="Gharbi K."/>
            <person name="Hall N."/>
            <person name="Watson M."/>
            <person name="Adriaenssens E.M."/>
            <person name="Foster-Nyarko E."/>
            <person name="Jarju S."/>
            <person name="Secka A."/>
            <person name="Antonio M."/>
            <person name="Oren A."/>
            <person name="Chaudhuri R.R."/>
            <person name="La Ragione R."/>
            <person name="Hildebrand F."/>
            <person name="Pallen M.J."/>
        </authorList>
    </citation>
    <scope>NUCLEOTIDE SEQUENCE</scope>
    <source>
        <strain evidence="8">ChiGjej6B6-1540</strain>
    </source>
</reference>
<keyword evidence="4" id="KW-1015">Disulfide bond</keyword>
<dbReference type="PANTHER" id="PTHR42852">
    <property type="entry name" value="THIOL:DISULFIDE INTERCHANGE PROTEIN DSBE"/>
    <property type="match status" value="1"/>
</dbReference>
<feature type="domain" description="Thioredoxin" evidence="7">
    <location>
        <begin position="41"/>
        <end position="192"/>
    </location>
</feature>
<proteinExistence type="predicted"/>
<reference evidence="8" key="2">
    <citation type="submission" date="2021-04" db="EMBL/GenBank/DDBJ databases">
        <authorList>
            <person name="Gilroy R."/>
        </authorList>
    </citation>
    <scope>NUCLEOTIDE SEQUENCE</scope>
    <source>
        <strain evidence="8">ChiGjej6B6-1540</strain>
    </source>
</reference>